<comment type="caution">
    <text evidence="9">The sequence shown here is derived from an EMBL/GenBank/DDBJ whole genome shotgun (WGS) entry which is preliminary data.</text>
</comment>
<evidence type="ECO:0000256" key="3">
    <source>
        <dbReference type="ARBA" id="ARBA00022670"/>
    </source>
</evidence>
<keyword evidence="4" id="KW-0479">Metal-binding</keyword>
<dbReference type="GO" id="GO:0016020">
    <property type="term" value="C:membrane"/>
    <property type="evidence" value="ECO:0007669"/>
    <property type="project" value="TreeGrafter"/>
</dbReference>
<dbReference type="Pfam" id="PF01435">
    <property type="entry name" value="Peptidase_M48"/>
    <property type="match status" value="1"/>
</dbReference>
<keyword evidence="3 9" id="KW-0645">Protease</keyword>
<comment type="cofactor">
    <cofactor evidence="2">
        <name>thiamine diphosphate</name>
        <dbReference type="ChEBI" id="CHEBI:58937"/>
    </cofactor>
</comment>
<keyword evidence="10" id="KW-1185">Reference proteome</keyword>
<dbReference type="Gene3D" id="3.30.2010.10">
    <property type="entry name" value="Metalloproteases ('zincins'), catalytic domain"/>
    <property type="match status" value="1"/>
</dbReference>
<name>A0A4Q7L900_9BURK</name>
<dbReference type="InterPro" id="IPR051156">
    <property type="entry name" value="Mito/Outer_Membr_Metalloprot"/>
</dbReference>
<proteinExistence type="predicted"/>
<comment type="cofactor">
    <cofactor evidence="1">
        <name>Zn(2+)</name>
        <dbReference type="ChEBI" id="CHEBI:29105"/>
    </cofactor>
</comment>
<dbReference type="InterPro" id="IPR001915">
    <property type="entry name" value="Peptidase_M48"/>
</dbReference>
<gene>
    <name evidence="9" type="ORF">EV685_3960</name>
</gene>
<dbReference type="InterPro" id="IPR049557">
    <property type="entry name" value="Transketolase_CS"/>
</dbReference>
<dbReference type="PANTHER" id="PTHR22726">
    <property type="entry name" value="METALLOENDOPEPTIDASE OMA1"/>
    <property type="match status" value="1"/>
</dbReference>
<dbReference type="GO" id="GO:0051603">
    <property type="term" value="P:proteolysis involved in protein catabolic process"/>
    <property type="evidence" value="ECO:0007669"/>
    <property type="project" value="TreeGrafter"/>
</dbReference>
<accession>A0A4Q7L900</accession>
<evidence type="ECO:0000256" key="6">
    <source>
        <dbReference type="ARBA" id="ARBA00022833"/>
    </source>
</evidence>
<evidence type="ECO:0000256" key="4">
    <source>
        <dbReference type="ARBA" id="ARBA00022723"/>
    </source>
</evidence>
<evidence type="ECO:0000256" key="1">
    <source>
        <dbReference type="ARBA" id="ARBA00001947"/>
    </source>
</evidence>
<dbReference type="GO" id="GO:0004222">
    <property type="term" value="F:metalloendopeptidase activity"/>
    <property type="evidence" value="ECO:0007669"/>
    <property type="project" value="InterPro"/>
</dbReference>
<evidence type="ECO:0000313" key="10">
    <source>
        <dbReference type="Proteomes" id="UP000293433"/>
    </source>
</evidence>
<sequence length="536" mass="57138">MPLPTSRTAAIAPLLTTLLTTVLTTVLLALPAPQPVMAQVTNGSALPALGDEAGDELSVPAEARLGERIMQQLRRDPDVVDDPLLVEYIERLWSPLLAAAKARGDVPEDLAQHLAWQTFVVRDRTINAFALPGGHVGVHMGLVAMTSTRDELASVLAHELSHVSQRHIARMMSSSRRSSMLALATTVLGIMALSRSPDAAQALVFGGQAVAIQGQLNFSRDMEREADRIGSGILQAAGYDGIGMVGMFERMASASRLTDSNAFPYLRSHPLTGERIADARNRLGVDAAAAPTQTAGSGGASALWLHAAMQGRARALMDLRDATQQQLASQALPTTREPASLATASAVALAATRLKLWGRADLALARARELAAPHESASRAVVVLRLDTLIARGDLSGAIALLQSLEGARIDDGSRAGMLEVAQVLIAARPQVPLADEPLRRQVDALQVWVSGHPEDAGAWDHLSQLQRARGQTLAALRADAEAHAAVGDWQGAADRLRAGQRQSAQDPIEGAVIDARLKVVEQRRRQQLQDERRGE</sequence>
<organism evidence="9 10">
    <name type="scientific">Sphaerotilus mobilis</name>
    <dbReference type="NCBI Taxonomy" id="47994"/>
    <lineage>
        <taxon>Bacteria</taxon>
        <taxon>Pseudomonadati</taxon>
        <taxon>Pseudomonadota</taxon>
        <taxon>Betaproteobacteria</taxon>
        <taxon>Burkholderiales</taxon>
        <taxon>Sphaerotilaceae</taxon>
        <taxon>Sphaerotilus</taxon>
    </lineage>
</organism>
<evidence type="ECO:0000256" key="2">
    <source>
        <dbReference type="ARBA" id="ARBA00001964"/>
    </source>
</evidence>
<feature type="domain" description="Peptidase M48" evidence="8">
    <location>
        <begin position="113"/>
        <end position="282"/>
    </location>
</feature>
<dbReference type="AlphaFoldDB" id="A0A4Q7L900"/>
<evidence type="ECO:0000256" key="7">
    <source>
        <dbReference type="ARBA" id="ARBA00023049"/>
    </source>
</evidence>
<dbReference type="Proteomes" id="UP000293433">
    <property type="component" value="Unassembled WGS sequence"/>
</dbReference>
<dbReference type="EMBL" id="SGWV01000013">
    <property type="protein sequence ID" value="RZS46928.1"/>
    <property type="molecule type" value="Genomic_DNA"/>
</dbReference>
<keyword evidence="7" id="KW-0482">Metalloprotease</keyword>
<evidence type="ECO:0000259" key="8">
    <source>
        <dbReference type="Pfam" id="PF01435"/>
    </source>
</evidence>
<evidence type="ECO:0000313" key="9">
    <source>
        <dbReference type="EMBL" id="RZS46928.1"/>
    </source>
</evidence>
<dbReference type="GO" id="GO:0046872">
    <property type="term" value="F:metal ion binding"/>
    <property type="evidence" value="ECO:0007669"/>
    <property type="project" value="UniProtKB-KW"/>
</dbReference>
<protein>
    <submittedName>
        <fullName evidence="9">Putative Zn-dependent protease</fullName>
    </submittedName>
</protein>
<keyword evidence="5" id="KW-0378">Hydrolase</keyword>
<dbReference type="PROSITE" id="PS00801">
    <property type="entry name" value="TRANSKETOLASE_1"/>
    <property type="match status" value="1"/>
</dbReference>
<reference evidence="9 10" key="1">
    <citation type="submission" date="2019-02" db="EMBL/GenBank/DDBJ databases">
        <title>Genomic Encyclopedia of Type Strains, Phase IV (KMG-IV): sequencing the most valuable type-strain genomes for metagenomic binning, comparative biology and taxonomic classification.</title>
        <authorList>
            <person name="Goeker M."/>
        </authorList>
    </citation>
    <scope>NUCLEOTIDE SEQUENCE [LARGE SCALE GENOMIC DNA]</scope>
    <source>
        <strain evidence="9 10">DSM 10617</strain>
    </source>
</reference>
<dbReference type="OrthoDB" id="9810445at2"/>
<keyword evidence="6" id="KW-0862">Zinc</keyword>
<evidence type="ECO:0000256" key="5">
    <source>
        <dbReference type="ARBA" id="ARBA00022801"/>
    </source>
</evidence>
<dbReference type="PANTHER" id="PTHR22726:SF1">
    <property type="entry name" value="METALLOENDOPEPTIDASE OMA1, MITOCHONDRIAL"/>
    <property type="match status" value="1"/>
</dbReference>